<evidence type="ECO:0000256" key="4">
    <source>
        <dbReference type="ARBA" id="ARBA00023136"/>
    </source>
</evidence>
<dbReference type="Proteomes" id="UP001211987">
    <property type="component" value="Unassembled WGS sequence"/>
</dbReference>
<name>A0AB35IQM6_9FIRM</name>
<organism evidence="6 7">
    <name type="scientific">Thomasclavelia ramosa</name>
    <dbReference type="NCBI Taxonomy" id="1547"/>
    <lineage>
        <taxon>Bacteria</taxon>
        <taxon>Bacillati</taxon>
        <taxon>Bacillota</taxon>
        <taxon>Erysipelotrichia</taxon>
        <taxon>Erysipelotrichales</taxon>
        <taxon>Coprobacillaceae</taxon>
        <taxon>Thomasclavelia</taxon>
    </lineage>
</organism>
<dbReference type="GO" id="GO:0005524">
    <property type="term" value="F:ATP binding"/>
    <property type="evidence" value="ECO:0007669"/>
    <property type="project" value="InterPro"/>
</dbReference>
<keyword evidence="4 5" id="KW-0472">Membrane</keyword>
<reference evidence="6" key="1">
    <citation type="submission" date="2023-01" db="EMBL/GenBank/DDBJ databases">
        <title>Human gut microbiome strain richness.</title>
        <authorList>
            <person name="Chen-Liaw A."/>
        </authorList>
    </citation>
    <scope>NUCLEOTIDE SEQUENCE</scope>
    <source>
        <strain evidence="6">1001217st2_G6_1001217B_191108</strain>
    </source>
</reference>
<comment type="subcellular location">
    <subcellularLocation>
        <location evidence="1">Cell membrane</location>
        <topology evidence="1">Multi-pass membrane protein</topology>
    </subcellularLocation>
</comment>
<keyword evidence="2 5" id="KW-0812">Transmembrane</keyword>
<dbReference type="InterPro" id="IPR036640">
    <property type="entry name" value="ABC1_TM_sf"/>
</dbReference>
<evidence type="ECO:0000313" key="6">
    <source>
        <dbReference type="EMBL" id="MDB7085980.1"/>
    </source>
</evidence>
<keyword evidence="3 5" id="KW-1133">Transmembrane helix</keyword>
<evidence type="ECO:0000256" key="3">
    <source>
        <dbReference type="ARBA" id="ARBA00022989"/>
    </source>
</evidence>
<dbReference type="GO" id="GO:0005886">
    <property type="term" value="C:plasma membrane"/>
    <property type="evidence" value="ECO:0007669"/>
    <property type="project" value="UniProtKB-SubCell"/>
</dbReference>
<feature type="transmembrane region" description="Helical" evidence="5">
    <location>
        <begin position="78"/>
        <end position="103"/>
    </location>
</feature>
<protein>
    <submittedName>
        <fullName evidence="6">Uncharacterized protein</fullName>
    </submittedName>
</protein>
<dbReference type="EMBL" id="JAQLKE010000069">
    <property type="protein sequence ID" value="MDB7085980.1"/>
    <property type="molecule type" value="Genomic_DNA"/>
</dbReference>
<proteinExistence type="predicted"/>
<dbReference type="RefSeq" id="WP_272019390.1">
    <property type="nucleotide sequence ID" value="NZ_JAQLKE010000069.1"/>
</dbReference>
<sequence>MSKSNHNTSFSIINDIVRSVKEQGNSVEVNPIRYDKNYRDANDNQHIIKRNKQNTSILKKYTLYLDSALNFKSKLRKFVVIFFMIILGIVILVLLLFIGYIIFNKDFNITTLVAFVTASGTLISTLLIIPTKIVEFIFNRDEEKYMSEIIKNIQDYDKNVRNGLCENDTTETRDK</sequence>
<comment type="caution">
    <text evidence="6">The sequence shown here is derived from an EMBL/GenBank/DDBJ whole genome shotgun (WGS) entry which is preliminary data.</text>
</comment>
<gene>
    <name evidence="6" type="ORF">PM738_19570</name>
</gene>
<accession>A0AB35IQM6</accession>
<evidence type="ECO:0000256" key="2">
    <source>
        <dbReference type="ARBA" id="ARBA00022692"/>
    </source>
</evidence>
<dbReference type="SUPFAM" id="SSF90123">
    <property type="entry name" value="ABC transporter transmembrane region"/>
    <property type="match status" value="1"/>
</dbReference>
<dbReference type="AlphaFoldDB" id="A0AB35IQM6"/>
<evidence type="ECO:0000256" key="5">
    <source>
        <dbReference type="SAM" id="Phobius"/>
    </source>
</evidence>
<evidence type="ECO:0000313" key="7">
    <source>
        <dbReference type="Proteomes" id="UP001211987"/>
    </source>
</evidence>
<evidence type="ECO:0000256" key="1">
    <source>
        <dbReference type="ARBA" id="ARBA00004651"/>
    </source>
</evidence>
<feature type="transmembrane region" description="Helical" evidence="5">
    <location>
        <begin position="109"/>
        <end position="129"/>
    </location>
</feature>